<keyword evidence="2" id="KW-0479">Metal-binding</keyword>
<reference evidence="10 11" key="1">
    <citation type="submission" date="2014-11" db="EMBL/GenBank/DDBJ databases">
        <authorList>
            <person name="Zhu J."/>
            <person name="Qi W."/>
            <person name="Song R."/>
        </authorList>
    </citation>
    <scope>NUCLEOTIDE SEQUENCE [LARGE SCALE GENOMIC DNA]</scope>
</reference>
<name>A0A0G4EAV9_VITBC</name>
<dbReference type="PROSITE" id="PS50171">
    <property type="entry name" value="ZF_MATRIN"/>
    <property type="match status" value="1"/>
</dbReference>
<dbReference type="GO" id="GO:0008270">
    <property type="term" value="F:zinc ion binding"/>
    <property type="evidence" value="ECO:0007669"/>
    <property type="project" value="UniProtKB-KW"/>
</dbReference>
<dbReference type="Gene3D" id="3.30.160.60">
    <property type="entry name" value="Classic Zinc Finger"/>
    <property type="match status" value="1"/>
</dbReference>
<dbReference type="PANTHER" id="PTHR31148:SF1">
    <property type="entry name" value="U1 SMALL NUCLEAR RIBONUCLEOPROTEIN C"/>
    <property type="match status" value="1"/>
</dbReference>
<evidence type="ECO:0000256" key="5">
    <source>
        <dbReference type="ARBA" id="ARBA00022884"/>
    </source>
</evidence>
<dbReference type="OrthoDB" id="76567at2759"/>
<dbReference type="SMART" id="SM00451">
    <property type="entry name" value="ZnF_U1"/>
    <property type="match status" value="1"/>
</dbReference>
<feature type="compositionally biased region" description="Low complexity" evidence="8">
    <location>
        <begin position="84"/>
        <end position="93"/>
    </location>
</feature>
<evidence type="ECO:0000313" key="11">
    <source>
        <dbReference type="Proteomes" id="UP000041254"/>
    </source>
</evidence>
<evidence type="ECO:0000256" key="8">
    <source>
        <dbReference type="SAM" id="MobiDB-lite"/>
    </source>
</evidence>
<dbReference type="PhylomeDB" id="A0A0G4EAV9"/>
<dbReference type="Pfam" id="PF06220">
    <property type="entry name" value="zf-U1"/>
    <property type="match status" value="1"/>
</dbReference>
<dbReference type="VEuPathDB" id="CryptoDB:Vbra_3530"/>
<sequence>MPKYYCEYCDIYLTHSSPAGRRQHANGRRHINNKIEYYNNLMREKGLAPPAYAALTGPMNPAAAFGRGMPMILRPGMRPPTMPMAPGMPGRPMFSNMSLRNPQSYMGRPRG</sequence>
<dbReference type="FunFam" id="3.30.160.60:FF:000890">
    <property type="entry name" value="U1 small nuclear ribonucleoprotein C"/>
    <property type="match status" value="1"/>
</dbReference>
<gene>
    <name evidence="10" type="ORF">Vbra_3530</name>
</gene>
<comment type="subcellular location">
    <subcellularLocation>
        <location evidence="1">Nucleus</location>
    </subcellularLocation>
</comment>
<feature type="region of interest" description="Disordered" evidence="8">
    <location>
        <begin position="80"/>
        <end position="111"/>
    </location>
</feature>
<protein>
    <recommendedName>
        <fullName evidence="9">Matrin-type domain-containing protein</fullName>
    </recommendedName>
</protein>
<evidence type="ECO:0000256" key="3">
    <source>
        <dbReference type="ARBA" id="ARBA00022771"/>
    </source>
</evidence>
<keyword evidence="11" id="KW-1185">Reference proteome</keyword>
<feature type="domain" description="Matrin-type" evidence="9">
    <location>
        <begin position="4"/>
        <end position="36"/>
    </location>
</feature>
<dbReference type="InterPro" id="IPR003604">
    <property type="entry name" value="Matrin/U1-like-C_Znf_C2H2"/>
</dbReference>
<dbReference type="GO" id="GO:0030627">
    <property type="term" value="F:pre-mRNA 5'-splice site binding"/>
    <property type="evidence" value="ECO:0007669"/>
    <property type="project" value="InterPro"/>
</dbReference>
<dbReference type="InterPro" id="IPR017340">
    <property type="entry name" value="U1_snRNP-C"/>
</dbReference>
<dbReference type="InParanoid" id="A0A0G4EAV9"/>
<keyword evidence="5" id="KW-0694">RNA-binding</keyword>
<dbReference type="PIRSF" id="PIRSF037969">
    <property type="entry name" value="U1_snRNP-C"/>
    <property type="match status" value="1"/>
</dbReference>
<keyword evidence="7" id="KW-0687">Ribonucleoprotein</keyword>
<dbReference type="PANTHER" id="PTHR31148">
    <property type="entry name" value="U1 SMALL NUCLEAR RIBONUCLEOPROTEIN C"/>
    <property type="match status" value="1"/>
</dbReference>
<keyword evidence="4" id="KW-0862">Zinc</keyword>
<proteinExistence type="predicted"/>
<dbReference type="AlphaFoldDB" id="A0A0G4EAV9"/>
<organism evidence="10 11">
    <name type="scientific">Vitrella brassicaformis (strain CCMP3155)</name>
    <dbReference type="NCBI Taxonomy" id="1169540"/>
    <lineage>
        <taxon>Eukaryota</taxon>
        <taxon>Sar</taxon>
        <taxon>Alveolata</taxon>
        <taxon>Colpodellida</taxon>
        <taxon>Vitrellaceae</taxon>
        <taxon>Vitrella</taxon>
    </lineage>
</organism>
<dbReference type="EMBL" id="CDMY01000077">
    <property type="protein sequence ID" value="CEL92424.1"/>
    <property type="molecule type" value="Genomic_DNA"/>
</dbReference>
<dbReference type="InterPro" id="IPR036236">
    <property type="entry name" value="Znf_C2H2_sf"/>
</dbReference>
<dbReference type="STRING" id="1169540.A0A0G4EAV9"/>
<dbReference type="InterPro" id="IPR000690">
    <property type="entry name" value="Matrin/U1-C_Znf_C2H2"/>
</dbReference>
<evidence type="ECO:0000256" key="4">
    <source>
        <dbReference type="ARBA" id="ARBA00022833"/>
    </source>
</evidence>
<evidence type="ECO:0000256" key="6">
    <source>
        <dbReference type="ARBA" id="ARBA00023242"/>
    </source>
</evidence>
<dbReference type="OMA" id="CEYCDIA"/>
<dbReference type="GO" id="GO:0005685">
    <property type="term" value="C:U1 snRNP"/>
    <property type="evidence" value="ECO:0007669"/>
    <property type="project" value="InterPro"/>
</dbReference>
<dbReference type="Proteomes" id="UP000041254">
    <property type="component" value="Unassembled WGS sequence"/>
</dbReference>
<dbReference type="SUPFAM" id="SSF57667">
    <property type="entry name" value="beta-beta-alpha zinc fingers"/>
    <property type="match status" value="1"/>
</dbReference>
<evidence type="ECO:0000256" key="1">
    <source>
        <dbReference type="ARBA" id="ARBA00004123"/>
    </source>
</evidence>
<accession>A0A0G4EAV9</accession>
<feature type="compositionally biased region" description="Polar residues" evidence="8">
    <location>
        <begin position="95"/>
        <end position="104"/>
    </location>
</feature>
<dbReference type="GO" id="GO:0000395">
    <property type="term" value="P:mRNA 5'-splice site recognition"/>
    <property type="evidence" value="ECO:0007669"/>
    <property type="project" value="InterPro"/>
</dbReference>
<evidence type="ECO:0000256" key="7">
    <source>
        <dbReference type="ARBA" id="ARBA00023274"/>
    </source>
</evidence>
<keyword evidence="3" id="KW-0863">Zinc-finger</keyword>
<dbReference type="InterPro" id="IPR013085">
    <property type="entry name" value="U1-CZ_Znf_C2H2"/>
</dbReference>
<evidence type="ECO:0000256" key="2">
    <source>
        <dbReference type="ARBA" id="ARBA00022723"/>
    </source>
</evidence>
<evidence type="ECO:0000259" key="9">
    <source>
        <dbReference type="PROSITE" id="PS50171"/>
    </source>
</evidence>
<keyword evidence="6" id="KW-0539">Nucleus</keyword>
<evidence type="ECO:0000313" key="10">
    <source>
        <dbReference type="EMBL" id="CEL92424.1"/>
    </source>
</evidence>